<proteinExistence type="predicted"/>
<protein>
    <recommendedName>
        <fullName evidence="5">Carbohydrate-binding module family 96 domain-containing protein</fullName>
    </recommendedName>
</protein>
<evidence type="ECO:0000313" key="6">
    <source>
        <dbReference type="EMBL" id="KAF9331605.1"/>
    </source>
</evidence>
<evidence type="ECO:0000256" key="4">
    <source>
        <dbReference type="SAM" id="SignalP"/>
    </source>
</evidence>
<dbReference type="Proteomes" id="UP000696485">
    <property type="component" value="Unassembled WGS sequence"/>
</dbReference>
<comment type="caution">
    <text evidence="6">The sequence shown here is derived from an EMBL/GenBank/DDBJ whole genome shotgun (WGS) entry which is preliminary data.</text>
</comment>
<feature type="signal peptide" evidence="4">
    <location>
        <begin position="1"/>
        <end position="22"/>
    </location>
</feature>
<gene>
    <name evidence="6" type="ORF">BG006_005546</name>
</gene>
<organism evidence="6 7">
    <name type="scientific">Podila minutissima</name>
    <dbReference type="NCBI Taxonomy" id="64525"/>
    <lineage>
        <taxon>Eukaryota</taxon>
        <taxon>Fungi</taxon>
        <taxon>Fungi incertae sedis</taxon>
        <taxon>Mucoromycota</taxon>
        <taxon>Mortierellomycotina</taxon>
        <taxon>Mortierellomycetes</taxon>
        <taxon>Mortierellales</taxon>
        <taxon>Mortierellaceae</taxon>
        <taxon>Podila</taxon>
    </lineage>
</organism>
<dbReference type="AlphaFoldDB" id="A0A9P5SNW3"/>
<sequence>MLFRASILSTLTVLAIVNVSHTGLYITEATTDATIMNSVLKTCKACPRSECSLCSHGYDDTLVISSNPKANPKLRSTLRALIDFKLPDVPVNEIEACYLEFPDFTRQRNSPIELKFAYTGSNDWDEGTVNGRNAPDITITFKWTEACTMGEIDGEFSIFIEAVDGIGKIPSRNSGEPALLHVMTSEIDYEFHN</sequence>
<evidence type="ECO:0000259" key="5">
    <source>
        <dbReference type="Pfam" id="PF24517"/>
    </source>
</evidence>
<dbReference type="EMBL" id="JAAAUY010000312">
    <property type="protein sequence ID" value="KAF9331605.1"/>
    <property type="molecule type" value="Genomic_DNA"/>
</dbReference>
<comment type="subcellular location">
    <subcellularLocation>
        <location evidence="1">Secreted</location>
    </subcellularLocation>
</comment>
<reference evidence="6" key="1">
    <citation type="journal article" date="2020" name="Fungal Divers.">
        <title>Resolving the Mortierellaceae phylogeny through synthesis of multi-gene phylogenetics and phylogenomics.</title>
        <authorList>
            <person name="Vandepol N."/>
            <person name="Liber J."/>
            <person name="Desiro A."/>
            <person name="Na H."/>
            <person name="Kennedy M."/>
            <person name="Barry K."/>
            <person name="Grigoriev I.V."/>
            <person name="Miller A.N."/>
            <person name="O'Donnell K."/>
            <person name="Stajich J.E."/>
            <person name="Bonito G."/>
        </authorList>
    </citation>
    <scope>NUCLEOTIDE SEQUENCE</scope>
    <source>
        <strain evidence="6">NVP1</strain>
    </source>
</reference>
<feature type="chain" id="PRO_5040291400" description="Carbohydrate-binding module family 96 domain-containing protein" evidence="4">
    <location>
        <begin position="23"/>
        <end position="193"/>
    </location>
</feature>
<keyword evidence="2" id="KW-0964">Secreted</keyword>
<dbReference type="InterPro" id="IPR055372">
    <property type="entry name" value="CBM96"/>
</dbReference>
<evidence type="ECO:0000256" key="2">
    <source>
        <dbReference type="ARBA" id="ARBA00022525"/>
    </source>
</evidence>
<evidence type="ECO:0000313" key="7">
    <source>
        <dbReference type="Proteomes" id="UP000696485"/>
    </source>
</evidence>
<dbReference type="GO" id="GO:0005576">
    <property type="term" value="C:extracellular region"/>
    <property type="evidence" value="ECO:0007669"/>
    <property type="project" value="UniProtKB-SubCell"/>
</dbReference>
<evidence type="ECO:0000256" key="3">
    <source>
        <dbReference type="ARBA" id="ARBA00022729"/>
    </source>
</evidence>
<keyword evidence="7" id="KW-1185">Reference proteome</keyword>
<accession>A0A9P5SNW3</accession>
<evidence type="ECO:0000256" key="1">
    <source>
        <dbReference type="ARBA" id="ARBA00004613"/>
    </source>
</evidence>
<dbReference type="Pfam" id="PF24517">
    <property type="entry name" value="CBM96"/>
    <property type="match status" value="1"/>
</dbReference>
<keyword evidence="3 4" id="KW-0732">Signal</keyword>
<feature type="domain" description="Carbohydrate-binding module family 96" evidence="5">
    <location>
        <begin position="56"/>
        <end position="140"/>
    </location>
</feature>
<name>A0A9P5SNW3_9FUNG</name>